<name>A0A9D1K633_9FIRM</name>
<feature type="domain" description="Gfo/Idh/MocA-like oxidoreductase N-terminal" evidence="1">
    <location>
        <begin position="3"/>
        <end position="121"/>
    </location>
</feature>
<dbReference type="InterPro" id="IPR051450">
    <property type="entry name" value="Gfo/Idh/MocA_Oxidoreductases"/>
</dbReference>
<dbReference type="GO" id="GO:0000166">
    <property type="term" value="F:nucleotide binding"/>
    <property type="evidence" value="ECO:0007669"/>
    <property type="project" value="InterPro"/>
</dbReference>
<gene>
    <name evidence="2" type="ORF">IAA84_08915</name>
</gene>
<proteinExistence type="predicted"/>
<comment type="caution">
    <text evidence="2">The sequence shown here is derived from an EMBL/GenBank/DDBJ whole genome shotgun (WGS) entry which is preliminary data.</text>
</comment>
<accession>A0A9D1K633</accession>
<dbReference type="Gene3D" id="3.30.360.10">
    <property type="entry name" value="Dihydrodipicolinate Reductase, domain 2"/>
    <property type="match status" value="1"/>
</dbReference>
<dbReference type="AlphaFoldDB" id="A0A9D1K633"/>
<dbReference type="PANTHER" id="PTHR43377:SF1">
    <property type="entry name" value="BILIVERDIN REDUCTASE A"/>
    <property type="match status" value="1"/>
</dbReference>
<organism evidence="2 3">
    <name type="scientific">Candidatus Alectryocaccomicrobium excrementavium</name>
    <dbReference type="NCBI Taxonomy" id="2840668"/>
    <lineage>
        <taxon>Bacteria</taxon>
        <taxon>Bacillati</taxon>
        <taxon>Bacillota</taxon>
        <taxon>Clostridia</taxon>
        <taxon>Candidatus Alectryocaccomicrobium</taxon>
    </lineage>
</organism>
<evidence type="ECO:0000313" key="2">
    <source>
        <dbReference type="EMBL" id="HIS93119.1"/>
    </source>
</evidence>
<dbReference type="EMBL" id="DVJN01000178">
    <property type="protein sequence ID" value="HIS93119.1"/>
    <property type="molecule type" value="Genomic_DNA"/>
</dbReference>
<dbReference type="PANTHER" id="PTHR43377">
    <property type="entry name" value="BILIVERDIN REDUCTASE A"/>
    <property type="match status" value="1"/>
</dbReference>
<dbReference type="InterPro" id="IPR000683">
    <property type="entry name" value="Gfo/Idh/MocA-like_OxRdtase_N"/>
</dbReference>
<evidence type="ECO:0000259" key="1">
    <source>
        <dbReference type="Pfam" id="PF01408"/>
    </source>
</evidence>
<reference evidence="2" key="1">
    <citation type="submission" date="2020-10" db="EMBL/GenBank/DDBJ databases">
        <authorList>
            <person name="Gilroy R."/>
        </authorList>
    </citation>
    <scope>NUCLEOTIDE SEQUENCE</scope>
    <source>
        <strain evidence="2">13766</strain>
    </source>
</reference>
<dbReference type="SUPFAM" id="SSF55347">
    <property type="entry name" value="Glyceraldehyde-3-phosphate dehydrogenase-like, C-terminal domain"/>
    <property type="match status" value="1"/>
</dbReference>
<dbReference type="SUPFAM" id="SSF51735">
    <property type="entry name" value="NAD(P)-binding Rossmann-fold domains"/>
    <property type="match status" value="1"/>
</dbReference>
<reference evidence="2" key="2">
    <citation type="journal article" date="2021" name="PeerJ">
        <title>Extensive microbial diversity within the chicken gut microbiome revealed by metagenomics and culture.</title>
        <authorList>
            <person name="Gilroy R."/>
            <person name="Ravi A."/>
            <person name="Getino M."/>
            <person name="Pursley I."/>
            <person name="Horton D.L."/>
            <person name="Alikhan N.F."/>
            <person name="Baker D."/>
            <person name="Gharbi K."/>
            <person name="Hall N."/>
            <person name="Watson M."/>
            <person name="Adriaenssens E.M."/>
            <person name="Foster-Nyarko E."/>
            <person name="Jarju S."/>
            <person name="Secka A."/>
            <person name="Antonio M."/>
            <person name="Oren A."/>
            <person name="Chaudhuri R.R."/>
            <person name="La Ragione R."/>
            <person name="Hildebrand F."/>
            <person name="Pallen M.J."/>
        </authorList>
    </citation>
    <scope>NUCLEOTIDE SEQUENCE</scope>
    <source>
        <strain evidence="2">13766</strain>
    </source>
</reference>
<evidence type="ECO:0000313" key="3">
    <source>
        <dbReference type="Proteomes" id="UP000824140"/>
    </source>
</evidence>
<dbReference type="Pfam" id="PF01408">
    <property type="entry name" value="GFO_IDH_MocA"/>
    <property type="match status" value="1"/>
</dbReference>
<dbReference type="Gene3D" id="3.40.50.720">
    <property type="entry name" value="NAD(P)-binding Rossmann-like Domain"/>
    <property type="match status" value="1"/>
</dbReference>
<protein>
    <submittedName>
        <fullName evidence="2">Gfo/Idh/MocA family oxidoreductase</fullName>
    </submittedName>
</protein>
<dbReference type="Proteomes" id="UP000824140">
    <property type="component" value="Unassembled WGS sequence"/>
</dbReference>
<sequence length="367" mass="40808">MALNCAIIGAGGIGRTHARCYVKDELSTLVAVCDIVPEKAQKFGEEFNIPWYASAKEMLAAHPEIDVVSVTTSGYDNGSMHFEPAMEALEAKKAVLVEKPICSEYSDAYALVDYAAKNKLYLGCDLNHYFTKTADYADNLIQENKIGELVYCIHKVGFNGSEKKYGGPMSPRWQTPYSHVKAFCAHPFSVMRHFCGDIVAVQAFMDKPGVRRTQRDPMLSINSIHVKFANGGVGYLLSQRGDAMFGLGGWWSYEHAGTRGTFCIENCVEKVHYWDVDTVENPSMASPKPQVYETGLTSFDETFPVRIHAFLEDVTNKVPYEHIRASGRDALATLSYTFAAMRSYEEGGALVVPEKLNPLHGDVKYVY</sequence>
<dbReference type="InterPro" id="IPR036291">
    <property type="entry name" value="NAD(P)-bd_dom_sf"/>
</dbReference>